<sequence>MPIRLGTGLRIGAVTAAACVAATLTLTGPAAAAEPRPDNPNGATVAIASNTVAPGGTIAFTGTGFVNDDGSGSVVIVKINDGAIRDSSGSDIFAEVTAADTTGDISGSVTVPADLTGGGHWLRMLTGAGAGDAVRSVHTERFTVAVPVVPTVTLATDAVPAGTSLSASGTNFPASTTVTVKLNRGATLTTFTTDAAGSFSGEAVPVPDDTEAGSHTLNFLAAGGVSVPVPFTVVAEPGGASTSITITTVVSDTGALSLRADANSVLLSNPQVSPELDALVSTGALPTVTVSDLRAADPGWSVSGQVGDFTGAAGTIDGKHLGWTPELEEAAPGQTVVAGSPVAAGTGLKSGATLGTAAAGSGRGTAKLGAGLELRMPTTVAPGSYSTTMTLTAI</sequence>
<proteinExistence type="predicted"/>
<protein>
    <recommendedName>
        <fullName evidence="4">WxL domain-containing protein</fullName>
    </recommendedName>
</protein>
<keyword evidence="3" id="KW-1185">Reference proteome</keyword>
<dbReference type="EMBL" id="QVFU01000001">
    <property type="protein sequence ID" value="RFS48487.1"/>
    <property type="molecule type" value="Genomic_DNA"/>
</dbReference>
<keyword evidence="1" id="KW-0732">Signal</keyword>
<feature type="signal peptide" evidence="1">
    <location>
        <begin position="1"/>
        <end position="32"/>
    </location>
</feature>
<evidence type="ECO:0000256" key="1">
    <source>
        <dbReference type="SAM" id="SignalP"/>
    </source>
</evidence>
<evidence type="ECO:0000313" key="2">
    <source>
        <dbReference type="EMBL" id="RFS48487.1"/>
    </source>
</evidence>
<evidence type="ECO:0000313" key="3">
    <source>
        <dbReference type="Proteomes" id="UP000262621"/>
    </source>
</evidence>
<dbReference type="RefSeq" id="WP_117226396.1">
    <property type="nucleotide sequence ID" value="NZ_CP061725.1"/>
</dbReference>
<evidence type="ECO:0008006" key="4">
    <source>
        <dbReference type="Google" id="ProtNLM"/>
    </source>
</evidence>
<accession>A0A372G625</accession>
<feature type="chain" id="PRO_5016961441" description="WxL domain-containing protein" evidence="1">
    <location>
        <begin position="33"/>
        <end position="394"/>
    </location>
</feature>
<dbReference type="Proteomes" id="UP000262621">
    <property type="component" value="Unassembled WGS sequence"/>
</dbReference>
<reference evidence="2 3" key="1">
    <citation type="submission" date="2018-08" db="EMBL/GenBank/DDBJ databases">
        <title>Verrucosispora craniellae sp. nov., isolated from a marine sponge in the South China Sea.</title>
        <authorList>
            <person name="Li L."/>
            <person name="Lin H.W."/>
        </authorList>
    </citation>
    <scope>NUCLEOTIDE SEQUENCE [LARGE SCALE GENOMIC DNA]</scope>
    <source>
        <strain evidence="2 3">LHW63014</strain>
    </source>
</reference>
<name>A0A372G625_9ACTN</name>
<comment type="caution">
    <text evidence="2">The sequence shown here is derived from an EMBL/GenBank/DDBJ whole genome shotgun (WGS) entry which is preliminary data.</text>
</comment>
<dbReference type="AlphaFoldDB" id="A0A372G625"/>
<organism evidence="2 3">
    <name type="scientific">Micromonospora craniellae</name>
    <dbReference type="NCBI Taxonomy" id="2294034"/>
    <lineage>
        <taxon>Bacteria</taxon>
        <taxon>Bacillati</taxon>
        <taxon>Actinomycetota</taxon>
        <taxon>Actinomycetes</taxon>
        <taxon>Micromonosporales</taxon>
        <taxon>Micromonosporaceae</taxon>
        <taxon>Micromonospora</taxon>
    </lineage>
</organism>
<dbReference type="OrthoDB" id="4451361at2"/>
<gene>
    <name evidence="2" type="ORF">D0Q02_03185</name>
</gene>